<reference evidence="13 14" key="1">
    <citation type="submission" date="2017-12" db="EMBL/GenBank/DDBJ databases">
        <title>High-resolution comparative analysis of great ape genomes.</title>
        <authorList>
            <person name="Pollen A."/>
            <person name="Hastie A."/>
            <person name="Hormozdiari F."/>
            <person name="Dougherty M."/>
            <person name="Liu R."/>
            <person name="Chaisson M."/>
            <person name="Hoppe E."/>
            <person name="Hill C."/>
            <person name="Pang A."/>
            <person name="Hillier L."/>
            <person name="Baker C."/>
            <person name="Armstrong J."/>
            <person name="Shendure J."/>
            <person name="Paten B."/>
            <person name="Wilson R."/>
            <person name="Chao H."/>
            <person name="Schneider V."/>
            <person name="Ventura M."/>
            <person name="Kronenberg Z."/>
            <person name="Murali S."/>
            <person name="Gordon D."/>
            <person name="Cantsilieris S."/>
            <person name="Munson K."/>
            <person name="Nelson B."/>
            <person name="Raja A."/>
            <person name="Underwood J."/>
            <person name="Diekhans M."/>
            <person name="Fiddes I."/>
            <person name="Haussler D."/>
            <person name="Eichler E."/>
        </authorList>
    </citation>
    <scope>NUCLEOTIDE SEQUENCE [LARGE SCALE GENOMIC DNA]</scope>
    <source>
        <strain evidence="13">Yerkes chimp pedigree #C0471</strain>
    </source>
</reference>
<dbReference type="FunFam" id="3.30.160.60:FF:000017">
    <property type="entry name" value="zinc finger protein 62 homolog"/>
    <property type="match status" value="1"/>
</dbReference>
<dbReference type="PROSITE" id="PS50157">
    <property type="entry name" value="ZINC_FINGER_C2H2_2"/>
    <property type="match status" value="2"/>
</dbReference>
<organism evidence="13 14">
    <name type="scientific">Pan troglodytes</name>
    <name type="common">Chimpanzee</name>
    <dbReference type="NCBI Taxonomy" id="9598"/>
    <lineage>
        <taxon>Eukaryota</taxon>
        <taxon>Metazoa</taxon>
        <taxon>Chordata</taxon>
        <taxon>Craniata</taxon>
        <taxon>Vertebrata</taxon>
        <taxon>Euteleostomi</taxon>
        <taxon>Mammalia</taxon>
        <taxon>Eutheria</taxon>
        <taxon>Euarchontoglires</taxon>
        <taxon>Primates</taxon>
        <taxon>Haplorrhini</taxon>
        <taxon>Catarrhini</taxon>
        <taxon>Hominidae</taxon>
        <taxon>Pan</taxon>
    </lineage>
</organism>
<evidence type="ECO:0000256" key="2">
    <source>
        <dbReference type="ARBA" id="ARBA00006991"/>
    </source>
</evidence>
<evidence type="ECO:0000259" key="12">
    <source>
        <dbReference type="PROSITE" id="PS50157"/>
    </source>
</evidence>
<keyword evidence="8" id="KW-0804">Transcription</keyword>
<dbReference type="PANTHER" id="PTHR23226:SF366">
    <property type="entry name" value="ZINC FINGER PROTEIN ZFP2"/>
    <property type="match status" value="1"/>
</dbReference>
<dbReference type="PANTHER" id="PTHR23226">
    <property type="entry name" value="ZINC FINGER AND SCAN DOMAIN-CONTAINING"/>
    <property type="match status" value="1"/>
</dbReference>
<feature type="compositionally biased region" description="Basic and acidic residues" evidence="11">
    <location>
        <begin position="14"/>
        <end position="40"/>
    </location>
</feature>
<evidence type="ECO:0000256" key="8">
    <source>
        <dbReference type="ARBA" id="ARBA00023163"/>
    </source>
</evidence>
<dbReference type="PROSITE" id="PS00028">
    <property type="entry name" value="ZINC_FINGER_C2H2_1"/>
    <property type="match status" value="2"/>
</dbReference>
<dbReference type="InterPro" id="IPR013087">
    <property type="entry name" value="Znf_C2H2_type"/>
</dbReference>
<evidence type="ECO:0000256" key="6">
    <source>
        <dbReference type="ARBA" id="ARBA00022833"/>
    </source>
</evidence>
<dbReference type="GO" id="GO:0008270">
    <property type="term" value="F:zinc ion binding"/>
    <property type="evidence" value="ECO:0007669"/>
    <property type="project" value="UniProtKB-KW"/>
</dbReference>
<comment type="subcellular location">
    <subcellularLocation>
        <location evidence="1">Nucleus</location>
    </subcellularLocation>
</comment>
<dbReference type="GO" id="GO:0005634">
    <property type="term" value="C:nucleus"/>
    <property type="evidence" value="ECO:0007669"/>
    <property type="project" value="UniProtKB-SubCell"/>
</dbReference>
<keyword evidence="9" id="KW-0539">Nucleus</keyword>
<evidence type="ECO:0000256" key="9">
    <source>
        <dbReference type="ARBA" id="ARBA00023242"/>
    </source>
</evidence>
<evidence type="ECO:0000256" key="7">
    <source>
        <dbReference type="ARBA" id="ARBA00023015"/>
    </source>
</evidence>
<dbReference type="SUPFAM" id="SSF57667">
    <property type="entry name" value="beta-beta-alpha zinc fingers"/>
    <property type="match status" value="1"/>
</dbReference>
<feature type="non-terminal residue" evidence="13">
    <location>
        <position position="160"/>
    </location>
</feature>
<evidence type="ECO:0000256" key="11">
    <source>
        <dbReference type="SAM" id="MobiDB-lite"/>
    </source>
</evidence>
<evidence type="ECO:0000256" key="10">
    <source>
        <dbReference type="PROSITE-ProRule" id="PRU00042"/>
    </source>
</evidence>
<evidence type="ECO:0000313" key="13">
    <source>
        <dbReference type="EMBL" id="PNI26006.1"/>
    </source>
</evidence>
<gene>
    <name evidence="13" type="ORF">CK820_G0044464</name>
</gene>
<comment type="caution">
    <text evidence="13">The sequence shown here is derived from an EMBL/GenBank/DDBJ whole genome shotgun (WGS) entry which is preliminary data.</text>
</comment>
<evidence type="ECO:0000256" key="5">
    <source>
        <dbReference type="ARBA" id="ARBA00022771"/>
    </source>
</evidence>
<feature type="domain" description="C2H2-type" evidence="12">
    <location>
        <begin position="136"/>
        <end position="160"/>
    </location>
</feature>
<feature type="region of interest" description="Disordered" evidence="11">
    <location>
        <begin position="1"/>
        <end position="94"/>
    </location>
</feature>
<dbReference type="InterPro" id="IPR036236">
    <property type="entry name" value="Znf_C2H2_sf"/>
</dbReference>
<evidence type="ECO:0000256" key="3">
    <source>
        <dbReference type="ARBA" id="ARBA00022723"/>
    </source>
</evidence>
<keyword evidence="7" id="KW-0805">Transcription regulation</keyword>
<keyword evidence="5 10" id="KW-0863">Zinc-finger</keyword>
<dbReference type="Pfam" id="PF00096">
    <property type="entry name" value="zf-C2H2"/>
    <property type="match status" value="2"/>
</dbReference>
<feature type="domain" description="C2H2-type" evidence="12">
    <location>
        <begin position="108"/>
        <end position="135"/>
    </location>
</feature>
<dbReference type="SMART" id="SM00355">
    <property type="entry name" value="ZnF_C2H2"/>
    <property type="match status" value="2"/>
</dbReference>
<keyword evidence="4" id="KW-0677">Repeat</keyword>
<dbReference type="EMBL" id="NBAG03000426">
    <property type="protein sequence ID" value="PNI26006.1"/>
    <property type="molecule type" value="Genomic_DNA"/>
</dbReference>
<keyword evidence="6" id="KW-0862">Zinc</keyword>
<sequence>MPESKVGDTCVWDSKVENQQKKPVENRMKEDKSSIREAISKAKSTANIKTEQEGEASEKSLHLSPQHITHQTMPIGQRGSEQGKRVENINGTSYPSLQQKTNAVKKSHKCDECGKSFKYNSRLVQHKIMHTGEKRYECDDCGGTFRSSSSLRVHKRIHTG</sequence>
<evidence type="ECO:0000256" key="1">
    <source>
        <dbReference type="ARBA" id="ARBA00004123"/>
    </source>
</evidence>
<proteinExistence type="inferred from homology"/>
<dbReference type="AlphaFoldDB" id="A0A2J8JTA0"/>
<keyword evidence="3" id="KW-0479">Metal-binding</keyword>
<name>A0A2J8JTA0_PANTR</name>
<dbReference type="FunFam" id="3.30.160.60:FF:002105">
    <property type="entry name" value="zinc finger protein 62 homolog"/>
    <property type="match status" value="1"/>
</dbReference>
<feature type="compositionally biased region" description="Basic and acidic residues" evidence="11">
    <location>
        <begin position="50"/>
        <end position="61"/>
    </location>
</feature>
<accession>A0A2J8JTA0</accession>
<dbReference type="Proteomes" id="UP000236370">
    <property type="component" value="Unassembled WGS sequence"/>
</dbReference>
<comment type="similarity">
    <text evidence="2">Belongs to the krueppel C2H2-type zinc-finger protein family.</text>
</comment>
<protein>
    <submittedName>
        <fullName evidence="13">ZFP62 isoform 5</fullName>
    </submittedName>
</protein>
<evidence type="ECO:0000313" key="14">
    <source>
        <dbReference type="Proteomes" id="UP000236370"/>
    </source>
</evidence>
<dbReference type="Gene3D" id="3.30.160.60">
    <property type="entry name" value="Classic Zinc Finger"/>
    <property type="match status" value="2"/>
</dbReference>
<evidence type="ECO:0000256" key="4">
    <source>
        <dbReference type="ARBA" id="ARBA00022737"/>
    </source>
</evidence>